<comment type="caution">
    <text evidence="1">The sequence shown here is derived from an EMBL/GenBank/DDBJ whole genome shotgun (WGS) entry which is preliminary data.</text>
</comment>
<evidence type="ECO:0000313" key="2">
    <source>
        <dbReference type="Proteomes" id="UP000265489"/>
    </source>
</evidence>
<dbReference type="Proteomes" id="UP000265489">
    <property type="component" value="Unassembled WGS sequence"/>
</dbReference>
<dbReference type="AlphaFoldDB" id="A0A395W814"/>
<evidence type="ECO:0000313" key="1">
    <source>
        <dbReference type="EMBL" id="RGU91857.1"/>
    </source>
</evidence>
<organism evidence="1 2">
    <name type="scientific">Holdemanella biformis</name>
    <dbReference type="NCBI Taxonomy" id="1735"/>
    <lineage>
        <taxon>Bacteria</taxon>
        <taxon>Bacillati</taxon>
        <taxon>Bacillota</taxon>
        <taxon>Erysipelotrichia</taxon>
        <taxon>Erysipelotrichales</taxon>
        <taxon>Erysipelotrichaceae</taxon>
        <taxon>Holdemanella</taxon>
    </lineage>
</organism>
<protein>
    <submittedName>
        <fullName evidence="1">Uncharacterized protein</fullName>
    </submittedName>
</protein>
<dbReference type="GeneID" id="66578686"/>
<dbReference type="RefSeq" id="WP_118325061.1">
    <property type="nucleotide sequence ID" value="NZ_QRYH01000002.1"/>
</dbReference>
<accession>A0A395W814</accession>
<dbReference type="EMBL" id="QRYQ01000008">
    <property type="protein sequence ID" value="RGU91857.1"/>
    <property type="molecule type" value="Genomic_DNA"/>
</dbReference>
<name>A0A395W814_9FIRM</name>
<proteinExistence type="predicted"/>
<reference evidence="1 2" key="1">
    <citation type="submission" date="2018-08" db="EMBL/GenBank/DDBJ databases">
        <title>A genome reference for cultivated species of the human gut microbiota.</title>
        <authorList>
            <person name="Zou Y."/>
            <person name="Xue W."/>
            <person name="Luo G."/>
        </authorList>
    </citation>
    <scope>NUCLEOTIDE SEQUENCE [LARGE SCALE GENOMIC DNA]</scope>
    <source>
        <strain evidence="1 2">AF15-20</strain>
    </source>
</reference>
<sequence>MRAYSSLRQLEEKGICVDEYLTNERDGVFKARLDCKRWGKKRNILAYFTFEDGSKVMASAWQNTGYLGIPEIEEGAMLTLTFKRAKNSISYLRKVERNKGE</sequence>
<gene>
    <name evidence="1" type="ORF">DWW32_05510</name>
</gene>